<evidence type="ECO:0000313" key="3">
    <source>
        <dbReference type="Proteomes" id="UP001499884"/>
    </source>
</evidence>
<organism evidence="2 3">
    <name type="scientific">Streptomyces tremellae</name>
    <dbReference type="NCBI Taxonomy" id="1124239"/>
    <lineage>
        <taxon>Bacteria</taxon>
        <taxon>Bacillati</taxon>
        <taxon>Actinomycetota</taxon>
        <taxon>Actinomycetes</taxon>
        <taxon>Kitasatosporales</taxon>
        <taxon>Streptomycetaceae</taxon>
        <taxon>Streptomyces</taxon>
    </lineage>
</organism>
<dbReference type="EMBL" id="BAABEP010000003">
    <property type="protein sequence ID" value="GAA3713934.1"/>
    <property type="molecule type" value="Genomic_DNA"/>
</dbReference>
<accession>A0ABP7E3X6</accession>
<reference evidence="3" key="1">
    <citation type="journal article" date="2019" name="Int. J. Syst. Evol. Microbiol.">
        <title>The Global Catalogue of Microorganisms (GCM) 10K type strain sequencing project: providing services to taxonomists for standard genome sequencing and annotation.</title>
        <authorList>
            <consortium name="The Broad Institute Genomics Platform"/>
            <consortium name="The Broad Institute Genome Sequencing Center for Infectious Disease"/>
            <person name="Wu L."/>
            <person name="Ma J."/>
        </authorList>
    </citation>
    <scope>NUCLEOTIDE SEQUENCE [LARGE SCALE GENOMIC DNA]</scope>
    <source>
        <strain evidence="3">JCM 30846</strain>
    </source>
</reference>
<sequence length="97" mass="10213">MGGEQFAAGLGAVEEPDDIEDVLQQGKRLSEGPDPPGTAAAVERPGGPVCGAGQGGHSRPPPRRARPWTAHTAAYHRWPLSGSPVRPEFPGQRAERN</sequence>
<comment type="caution">
    <text evidence="2">The sequence shown here is derived from an EMBL/GenBank/DDBJ whole genome shotgun (WGS) entry which is preliminary data.</text>
</comment>
<keyword evidence="3" id="KW-1185">Reference proteome</keyword>
<protein>
    <submittedName>
        <fullName evidence="2">Uncharacterized protein</fullName>
    </submittedName>
</protein>
<evidence type="ECO:0000313" key="2">
    <source>
        <dbReference type="EMBL" id="GAA3713934.1"/>
    </source>
</evidence>
<gene>
    <name evidence="2" type="ORF">GCM10023082_09630</name>
</gene>
<name>A0ABP7E3X6_9ACTN</name>
<feature type="region of interest" description="Disordered" evidence="1">
    <location>
        <begin position="1"/>
        <end position="97"/>
    </location>
</feature>
<proteinExistence type="predicted"/>
<dbReference type="Proteomes" id="UP001499884">
    <property type="component" value="Unassembled WGS sequence"/>
</dbReference>
<evidence type="ECO:0000256" key="1">
    <source>
        <dbReference type="SAM" id="MobiDB-lite"/>
    </source>
</evidence>